<evidence type="ECO:0000256" key="4">
    <source>
        <dbReference type="ARBA" id="ARBA00022695"/>
    </source>
</evidence>
<dbReference type="Proteomes" id="UP000001307">
    <property type="component" value="Unassembled WGS sequence"/>
</dbReference>
<dbReference type="InterPro" id="IPR036397">
    <property type="entry name" value="RNaseH_sf"/>
</dbReference>
<dbReference type="Pfam" id="PF00078">
    <property type="entry name" value="RVT_1"/>
    <property type="match status" value="1"/>
</dbReference>
<dbReference type="InterPro" id="IPR050951">
    <property type="entry name" value="Retrovirus_Pol_polyprotein"/>
</dbReference>
<name>E4X287_OIKDI</name>
<feature type="region of interest" description="Disordered" evidence="10">
    <location>
        <begin position="833"/>
        <end position="946"/>
    </location>
</feature>
<accession>E4X287</accession>
<dbReference type="GO" id="GO:0004523">
    <property type="term" value="F:RNA-DNA hybrid ribonuclease activity"/>
    <property type="evidence" value="ECO:0007669"/>
    <property type="project" value="UniProtKB-EC"/>
</dbReference>
<dbReference type="AlphaFoldDB" id="E4X287"/>
<comment type="similarity">
    <text evidence="1">Belongs to the beta type-B retroviral polymerase family. HERV class-II K(HML-2) pol subfamily.</text>
</comment>
<evidence type="ECO:0000256" key="8">
    <source>
        <dbReference type="ARBA" id="ARBA00022918"/>
    </source>
</evidence>
<keyword evidence="3" id="KW-0808">Transferase</keyword>
<dbReference type="InParanoid" id="E4X287"/>
<feature type="domain" description="Reverse transcriptase" evidence="11">
    <location>
        <begin position="1"/>
        <end position="128"/>
    </location>
</feature>
<evidence type="ECO:0000256" key="5">
    <source>
        <dbReference type="ARBA" id="ARBA00022722"/>
    </source>
</evidence>
<dbReference type="Gene3D" id="3.30.420.10">
    <property type="entry name" value="Ribonuclease H-like superfamily/Ribonuclease H"/>
    <property type="match status" value="1"/>
</dbReference>
<dbReference type="InterPro" id="IPR043502">
    <property type="entry name" value="DNA/RNA_pol_sf"/>
</dbReference>
<keyword evidence="5" id="KW-0540">Nuclease</keyword>
<evidence type="ECO:0000256" key="10">
    <source>
        <dbReference type="SAM" id="MobiDB-lite"/>
    </source>
</evidence>
<feature type="domain" description="Integrase catalytic" evidence="12">
    <location>
        <begin position="549"/>
        <end position="714"/>
    </location>
</feature>
<feature type="region of interest" description="Disordered" evidence="10">
    <location>
        <begin position="350"/>
        <end position="372"/>
    </location>
</feature>
<dbReference type="InterPro" id="IPR001584">
    <property type="entry name" value="Integrase_cat-core"/>
</dbReference>
<keyword evidence="8" id="KW-0695">RNA-directed DNA polymerase</keyword>
<evidence type="ECO:0000259" key="11">
    <source>
        <dbReference type="PROSITE" id="PS50878"/>
    </source>
</evidence>
<dbReference type="CDD" id="cd01647">
    <property type="entry name" value="RT_LTR"/>
    <property type="match status" value="1"/>
</dbReference>
<reference evidence="13" key="1">
    <citation type="journal article" date="2010" name="Science">
        <title>Plasticity of animal genome architecture unmasked by rapid evolution of a pelagic tunicate.</title>
        <authorList>
            <person name="Denoeud F."/>
            <person name="Henriet S."/>
            <person name="Mungpakdee S."/>
            <person name="Aury J.M."/>
            <person name="Da Silva C."/>
            <person name="Brinkmann H."/>
            <person name="Mikhaleva J."/>
            <person name="Olsen L.C."/>
            <person name="Jubin C."/>
            <person name="Canestro C."/>
            <person name="Bouquet J.M."/>
            <person name="Danks G."/>
            <person name="Poulain J."/>
            <person name="Campsteijn C."/>
            <person name="Adamski M."/>
            <person name="Cross I."/>
            <person name="Yadetie F."/>
            <person name="Muffato M."/>
            <person name="Louis A."/>
            <person name="Butcher S."/>
            <person name="Tsagkogeorga G."/>
            <person name="Konrad A."/>
            <person name="Singh S."/>
            <person name="Jensen M.F."/>
            <person name="Cong E.H."/>
            <person name="Eikeseth-Otteraa H."/>
            <person name="Noel B."/>
            <person name="Anthouard V."/>
            <person name="Porcel B.M."/>
            <person name="Kachouri-Lafond R."/>
            <person name="Nishino A."/>
            <person name="Ugolini M."/>
            <person name="Chourrout P."/>
            <person name="Nishida H."/>
            <person name="Aasland R."/>
            <person name="Huzurbazar S."/>
            <person name="Westhof E."/>
            <person name="Delsuc F."/>
            <person name="Lehrach H."/>
            <person name="Reinhardt R."/>
            <person name="Weissenbach J."/>
            <person name="Roy S.W."/>
            <person name="Artiguenave F."/>
            <person name="Postlethwait J.H."/>
            <person name="Manak J.R."/>
            <person name="Thompson E.M."/>
            <person name="Jaillon O."/>
            <person name="Du Pasquier L."/>
            <person name="Boudinot P."/>
            <person name="Liberles D.A."/>
            <person name="Volff J.N."/>
            <person name="Philippe H."/>
            <person name="Lenhard B."/>
            <person name="Roest Crollius H."/>
            <person name="Wincker P."/>
            <person name="Chourrout D."/>
        </authorList>
    </citation>
    <scope>NUCLEOTIDE SEQUENCE [LARGE SCALE GENOMIC DNA]</scope>
</reference>
<evidence type="ECO:0000259" key="12">
    <source>
        <dbReference type="PROSITE" id="PS50994"/>
    </source>
</evidence>
<evidence type="ECO:0000256" key="1">
    <source>
        <dbReference type="ARBA" id="ARBA00010879"/>
    </source>
</evidence>
<dbReference type="EMBL" id="FN653022">
    <property type="protein sequence ID" value="CBY07347.1"/>
    <property type="molecule type" value="Genomic_DNA"/>
</dbReference>
<keyword evidence="6" id="KW-0255">Endonuclease</keyword>
<evidence type="ECO:0000256" key="7">
    <source>
        <dbReference type="ARBA" id="ARBA00022801"/>
    </source>
</evidence>
<proteinExistence type="inferred from homology"/>
<dbReference type="InterPro" id="IPR043128">
    <property type="entry name" value="Rev_trsase/Diguanyl_cyclase"/>
</dbReference>
<evidence type="ECO:0000256" key="2">
    <source>
        <dbReference type="ARBA" id="ARBA00012180"/>
    </source>
</evidence>
<dbReference type="Pfam" id="PF17921">
    <property type="entry name" value="Integrase_H2C2"/>
    <property type="match status" value="1"/>
</dbReference>
<feature type="compositionally biased region" description="Pro residues" evidence="10">
    <location>
        <begin position="896"/>
        <end position="905"/>
    </location>
</feature>
<dbReference type="GO" id="GO:0015074">
    <property type="term" value="P:DNA integration"/>
    <property type="evidence" value="ECO:0007669"/>
    <property type="project" value="InterPro"/>
</dbReference>
<dbReference type="GO" id="GO:0003676">
    <property type="term" value="F:nucleic acid binding"/>
    <property type="evidence" value="ECO:0007669"/>
    <property type="project" value="InterPro"/>
</dbReference>
<dbReference type="PANTHER" id="PTHR37984">
    <property type="entry name" value="PROTEIN CBG26694"/>
    <property type="match status" value="1"/>
</dbReference>
<dbReference type="Pfam" id="PF17917">
    <property type="entry name" value="RT_RNaseH"/>
    <property type="match status" value="1"/>
</dbReference>
<dbReference type="PANTHER" id="PTHR37984:SF5">
    <property type="entry name" value="PROTEIN NYNRIN-LIKE"/>
    <property type="match status" value="1"/>
</dbReference>
<organism evidence="13">
    <name type="scientific">Oikopleura dioica</name>
    <name type="common">Tunicate</name>
    <dbReference type="NCBI Taxonomy" id="34765"/>
    <lineage>
        <taxon>Eukaryota</taxon>
        <taxon>Metazoa</taxon>
        <taxon>Chordata</taxon>
        <taxon>Tunicata</taxon>
        <taxon>Appendicularia</taxon>
        <taxon>Copelata</taxon>
        <taxon>Oikopleuridae</taxon>
        <taxon>Oikopleura</taxon>
    </lineage>
</organism>
<feature type="compositionally biased region" description="Basic and acidic residues" evidence="10">
    <location>
        <begin position="351"/>
        <end position="360"/>
    </location>
</feature>
<dbReference type="InterPro" id="IPR012337">
    <property type="entry name" value="RNaseH-like_sf"/>
</dbReference>
<evidence type="ECO:0000256" key="3">
    <source>
        <dbReference type="ARBA" id="ARBA00022679"/>
    </source>
</evidence>
<feature type="compositionally biased region" description="Acidic residues" evidence="10">
    <location>
        <begin position="873"/>
        <end position="887"/>
    </location>
</feature>
<dbReference type="FunFam" id="3.10.20.370:FF:000001">
    <property type="entry name" value="Retrovirus-related Pol polyprotein from transposon 17.6-like protein"/>
    <property type="match status" value="1"/>
</dbReference>
<dbReference type="CDD" id="cd09274">
    <property type="entry name" value="RNase_HI_RT_Ty3"/>
    <property type="match status" value="1"/>
</dbReference>
<sequence length="946" mass="107953">MEALLPPGQKYFMTADIKCGFWNIKVREEDQHKLAIQWKGTNYQFQRLPFGLKSAPSIFCRAIARCLETMQKNIKLYIDDICIFSETFDVFVKTIDEVFSLLTDHGFVVSPKKVFALQPEIRWLGRLISPIGSRANPENTQAILKITAPTSYKGLQRLLGMLQWIRQYAACRNKENVASKSFSQVIKPISALLKTNTPRGKFTWTRNASKALEEIKERLASPEFIYFPDWNHTFVLTTDASIDAIGYCLTQEIEGKSRIIRVNSKTLNGAQQRYSTTERECLGVYWAILDCKFYLSGSRFIVRSDHNPLTFLDTKTPKNDKVVRWLNQLSNFNFIIVFVRGVDNNVADFLSRPRDSDRPTRSSSPEDSEPAGEYHKFHKYSIYVPSWVDPNADVSISMDGADLTDPGPVIYAITSSRPDIDTATRTSIASAQYDDLAVRKILDCLEYKTPILDDPSDEEVAWLFRHRNQLTRCPITACLLVGQKIYVPRVLRREVLTEFHDNRNHNGAKRMTEQTSHLTWPSKATDISNWSQSCFCAHRKGGRGQSHQPPLQPTKRGTRIFEKILVDFVEMPLSKSGFKYLLTCICTFSRFLIAIPSRRCRAVDTVRMLTEHVFYKYPKPDVISSDRGVHFTSHVNQAFAAKMNIDWKYHCGYHPESTGALEIQHRSIKDSIFIAVHATGLEWPEVLPSTIHIINFQPNAGTKVSPHEAVYGLKPNLSKYDPKPSLEATSLDTYTKKQAEVLAKIHKNIARCQLQADKALKKSADPKRPAKEIFVGDKVLIYRPFSAIAKRSKLKWIGPYSVTDSFGNIVVIEDCEGCTDYIHRSQCQKIEERKPHLGPLPPFPQFDVPLRRTNFHHPRPSPQISDNLPTNMLDEEPVNPLEDEPELETTLFETPPTSPVRPKTPPQRVLTRSQAKRISQEEQFQPSQTPVRRSARISARPPWKPA</sequence>
<dbReference type="Pfam" id="PF00665">
    <property type="entry name" value="rve"/>
    <property type="match status" value="1"/>
</dbReference>
<protein>
    <recommendedName>
        <fullName evidence="9">Gypsy retrotransposon integrase-like protein 1</fullName>
        <ecNumber evidence="2">3.1.26.4</ecNumber>
    </recommendedName>
</protein>
<keyword evidence="14" id="KW-1185">Reference proteome</keyword>
<dbReference type="InterPro" id="IPR041588">
    <property type="entry name" value="Integrase_H2C2"/>
</dbReference>
<dbReference type="OrthoDB" id="413122at2759"/>
<evidence type="ECO:0000256" key="9">
    <source>
        <dbReference type="ARBA" id="ARBA00039658"/>
    </source>
</evidence>
<feature type="compositionally biased region" description="Polar residues" evidence="10">
    <location>
        <begin position="910"/>
        <end position="931"/>
    </location>
</feature>
<dbReference type="GO" id="GO:0003964">
    <property type="term" value="F:RNA-directed DNA polymerase activity"/>
    <property type="evidence" value="ECO:0007669"/>
    <property type="project" value="UniProtKB-KW"/>
</dbReference>
<dbReference type="EC" id="3.1.26.4" evidence="2"/>
<dbReference type="Gene3D" id="1.10.340.70">
    <property type="match status" value="1"/>
</dbReference>
<dbReference type="PROSITE" id="PS50994">
    <property type="entry name" value="INTEGRASE"/>
    <property type="match status" value="1"/>
</dbReference>
<dbReference type="Gene3D" id="3.10.10.10">
    <property type="entry name" value="HIV Type 1 Reverse Transcriptase, subunit A, domain 1"/>
    <property type="match status" value="1"/>
</dbReference>
<keyword evidence="4" id="KW-0548">Nucleotidyltransferase</keyword>
<evidence type="ECO:0000313" key="14">
    <source>
        <dbReference type="Proteomes" id="UP000001307"/>
    </source>
</evidence>
<evidence type="ECO:0000256" key="6">
    <source>
        <dbReference type="ARBA" id="ARBA00022759"/>
    </source>
</evidence>
<dbReference type="InterPro" id="IPR000477">
    <property type="entry name" value="RT_dom"/>
</dbReference>
<dbReference type="PROSITE" id="PS50878">
    <property type="entry name" value="RT_POL"/>
    <property type="match status" value="1"/>
</dbReference>
<dbReference type="SUPFAM" id="SSF53098">
    <property type="entry name" value="Ribonuclease H-like"/>
    <property type="match status" value="1"/>
</dbReference>
<keyword evidence="7" id="KW-0378">Hydrolase</keyword>
<dbReference type="SUPFAM" id="SSF56672">
    <property type="entry name" value="DNA/RNA polymerases"/>
    <property type="match status" value="1"/>
</dbReference>
<dbReference type="Gene3D" id="3.30.70.270">
    <property type="match status" value="2"/>
</dbReference>
<evidence type="ECO:0000313" key="13">
    <source>
        <dbReference type="EMBL" id="CBY07347.1"/>
    </source>
</evidence>
<dbReference type="InterPro" id="IPR041373">
    <property type="entry name" value="RT_RNaseH"/>
</dbReference>
<gene>
    <name evidence="13" type="ORF">GSOID_T00017011001</name>
</gene>